<dbReference type="RefSeq" id="WP_265046670.1">
    <property type="nucleotide sequence ID" value="NZ_CP100390.1"/>
</dbReference>
<gene>
    <name evidence="2" type="ORF">NKI27_14060</name>
</gene>
<evidence type="ECO:0000313" key="3">
    <source>
        <dbReference type="Proteomes" id="UP001163739"/>
    </source>
</evidence>
<proteinExistence type="predicted"/>
<feature type="chain" id="PRO_5045347000" evidence="1">
    <location>
        <begin position="26"/>
        <end position="189"/>
    </location>
</feature>
<sequence>MKASKLLLAASIVTPLIAGSTVAHANDVSLRISDDSVHTQVNISPNSSTIDFGAGYMYHEGSRHIINIDMHAKGQTAIGNLPTTVGVGVQATGFDDKQIDGGALGLGGFARLNLPSVPGLSFEGALHYAPSILSFGDADDLTRFKAQVNYRVIQNADVFLGYHFLNTDLEHSNDVTLDEGIFAGMKLLF</sequence>
<dbReference type="Pfam" id="PF07437">
    <property type="entry name" value="YfaZ"/>
    <property type="match status" value="1"/>
</dbReference>
<keyword evidence="1" id="KW-0732">Signal</keyword>
<evidence type="ECO:0000256" key="1">
    <source>
        <dbReference type="SAM" id="SignalP"/>
    </source>
</evidence>
<protein>
    <submittedName>
        <fullName evidence="2">YfaZ family protein</fullName>
    </submittedName>
</protein>
<accession>A0ABY6MZA7</accession>
<feature type="signal peptide" evidence="1">
    <location>
        <begin position="1"/>
        <end position="25"/>
    </location>
</feature>
<name>A0ABY6MZA7_9ALTE</name>
<dbReference type="EMBL" id="CP100390">
    <property type="protein sequence ID" value="UZE95181.1"/>
    <property type="molecule type" value="Genomic_DNA"/>
</dbReference>
<reference evidence="2" key="1">
    <citation type="submission" date="2022-06" db="EMBL/GenBank/DDBJ databases">
        <title>Alkalimarinus sp. nov., isolated from gut of a Alitta virens.</title>
        <authorList>
            <person name="Yang A.I."/>
            <person name="Shin N.-R."/>
        </authorList>
    </citation>
    <scope>NUCLEOTIDE SEQUENCE</scope>
    <source>
        <strain evidence="2">A2M4</strain>
    </source>
</reference>
<evidence type="ECO:0000313" key="2">
    <source>
        <dbReference type="EMBL" id="UZE95181.1"/>
    </source>
</evidence>
<dbReference type="Proteomes" id="UP001163739">
    <property type="component" value="Chromosome"/>
</dbReference>
<organism evidence="2 3">
    <name type="scientific">Alkalimarinus alittae</name>
    <dbReference type="NCBI Taxonomy" id="2961619"/>
    <lineage>
        <taxon>Bacteria</taxon>
        <taxon>Pseudomonadati</taxon>
        <taxon>Pseudomonadota</taxon>
        <taxon>Gammaproteobacteria</taxon>
        <taxon>Alteromonadales</taxon>
        <taxon>Alteromonadaceae</taxon>
        <taxon>Alkalimarinus</taxon>
    </lineage>
</organism>
<keyword evidence="3" id="KW-1185">Reference proteome</keyword>
<dbReference type="InterPro" id="IPR009998">
    <property type="entry name" value="YfaZ"/>
</dbReference>